<dbReference type="Gene3D" id="1.25.40.10">
    <property type="entry name" value="Tetratricopeptide repeat domain"/>
    <property type="match status" value="3"/>
</dbReference>
<evidence type="ECO:0000313" key="5">
    <source>
        <dbReference type="EMBL" id="RJP59162.1"/>
    </source>
</evidence>
<dbReference type="Pfam" id="PF13424">
    <property type="entry name" value="TPR_12"/>
    <property type="match status" value="1"/>
</dbReference>
<name>A0A3A4R2F0_9BACT</name>
<feature type="repeat" description="TPR" evidence="3">
    <location>
        <begin position="288"/>
        <end position="321"/>
    </location>
</feature>
<dbReference type="InterPro" id="IPR051012">
    <property type="entry name" value="CellSynth/LPSAsmb/PSIAsmb"/>
</dbReference>
<dbReference type="AlphaFoldDB" id="A0A3A4R2F0"/>
<evidence type="ECO:0000256" key="4">
    <source>
        <dbReference type="SAM" id="SignalP"/>
    </source>
</evidence>
<dbReference type="EMBL" id="QZJZ01000054">
    <property type="protein sequence ID" value="RJP59162.1"/>
    <property type="molecule type" value="Genomic_DNA"/>
</dbReference>
<dbReference type="PROSITE" id="PS50005">
    <property type="entry name" value="TPR"/>
    <property type="match status" value="5"/>
</dbReference>
<feature type="signal peptide" evidence="4">
    <location>
        <begin position="1"/>
        <end position="23"/>
    </location>
</feature>
<evidence type="ECO:0000256" key="2">
    <source>
        <dbReference type="ARBA" id="ARBA00022803"/>
    </source>
</evidence>
<evidence type="ECO:0000256" key="1">
    <source>
        <dbReference type="ARBA" id="ARBA00022737"/>
    </source>
</evidence>
<dbReference type="InterPro" id="IPR011990">
    <property type="entry name" value="TPR-like_helical_dom_sf"/>
</dbReference>
<evidence type="ECO:0000313" key="6">
    <source>
        <dbReference type="Proteomes" id="UP000266426"/>
    </source>
</evidence>
<keyword evidence="1" id="KW-0677">Repeat</keyword>
<evidence type="ECO:0000256" key="3">
    <source>
        <dbReference type="PROSITE-ProRule" id="PRU00339"/>
    </source>
</evidence>
<dbReference type="SUPFAM" id="SSF48452">
    <property type="entry name" value="TPR-like"/>
    <property type="match status" value="1"/>
</dbReference>
<organism evidence="5 6">
    <name type="scientific">Candidatus Auribacter fodinae</name>
    <dbReference type="NCBI Taxonomy" id="2093366"/>
    <lineage>
        <taxon>Bacteria</taxon>
        <taxon>Pseudomonadati</taxon>
        <taxon>Candidatus Auribacterota</taxon>
        <taxon>Candidatus Auribacteria</taxon>
        <taxon>Candidatus Auribacterales</taxon>
        <taxon>Candidatus Auribacteraceae</taxon>
        <taxon>Candidatus Auribacter</taxon>
    </lineage>
</organism>
<proteinExistence type="predicted"/>
<sequence length="456" mass="52393">MGIRLSSLFSSALICCYLTINVAAQQTDITETPMPDSSNSYEQDVQSEDDKIIDERIKTIQDSILKNPDSAELHYDLSQAYLMKGSIEEAFKSLLTAIEKIPTNQNTPQTPETFTEKDHALYNEAVTFGKKMMIDQALERFNELLERYPNSPDLLLKTAILYGNAGDYPSFFAALYNASSFKTGSPDQERIMGGILFLLGKHDESSEYFAKCIEKNKDYSPAYLWLGKIRLMQKKFDEGLYLINKAVELEPENYTNLVTLGRIYMEMGIFDKSEEALTKAAEINSGYWEAYETLGYLYFYQNEIDKSIAMFKEVIVQRPNNIESLLSLAKVYQQSGQYDEAIKVYKSVIQLAPDAFVLHCDLADLYVMTNDLRMAADSFKRALEIYDESPLAHYRLGIILRKLDDFSGAIRHIKRAIKLKNDFPEAYEALFYIYRDDLKDNKEADYYRMMLQLMKG</sequence>
<feature type="chain" id="PRO_5017306343" evidence="4">
    <location>
        <begin position="24"/>
        <end position="456"/>
    </location>
</feature>
<dbReference type="PROSITE" id="PS50293">
    <property type="entry name" value="TPR_REGION"/>
    <property type="match status" value="1"/>
</dbReference>
<dbReference type="PANTHER" id="PTHR45586:SF1">
    <property type="entry name" value="LIPOPOLYSACCHARIDE ASSEMBLY PROTEIN B"/>
    <property type="match status" value="1"/>
</dbReference>
<reference evidence="5 6" key="1">
    <citation type="journal article" date="2017" name="ISME J.">
        <title>Energy and carbon metabolisms in a deep terrestrial subsurface fluid microbial community.</title>
        <authorList>
            <person name="Momper L."/>
            <person name="Jungbluth S.P."/>
            <person name="Lee M.D."/>
            <person name="Amend J.P."/>
        </authorList>
    </citation>
    <scope>NUCLEOTIDE SEQUENCE [LARGE SCALE GENOMIC DNA]</scope>
    <source>
        <strain evidence="5">SURF_26</strain>
    </source>
</reference>
<dbReference type="InterPro" id="IPR019734">
    <property type="entry name" value="TPR_rpt"/>
</dbReference>
<keyword evidence="2 3" id="KW-0802">TPR repeat</keyword>
<protein>
    <submittedName>
        <fullName evidence="5">Tetratricopeptide repeat protein</fullName>
    </submittedName>
</protein>
<feature type="repeat" description="TPR" evidence="3">
    <location>
        <begin position="71"/>
        <end position="104"/>
    </location>
</feature>
<dbReference type="Pfam" id="PF13181">
    <property type="entry name" value="TPR_8"/>
    <property type="match status" value="4"/>
</dbReference>
<keyword evidence="4" id="KW-0732">Signal</keyword>
<dbReference type="Proteomes" id="UP000266426">
    <property type="component" value="Unassembled WGS sequence"/>
</dbReference>
<dbReference type="SMART" id="SM00028">
    <property type="entry name" value="TPR"/>
    <property type="match status" value="9"/>
</dbReference>
<comment type="caution">
    <text evidence="5">The sequence shown here is derived from an EMBL/GenBank/DDBJ whole genome shotgun (WGS) entry which is preliminary data.</text>
</comment>
<feature type="repeat" description="TPR" evidence="3">
    <location>
        <begin position="220"/>
        <end position="253"/>
    </location>
</feature>
<dbReference type="Pfam" id="PF13174">
    <property type="entry name" value="TPR_6"/>
    <property type="match status" value="1"/>
</dbReference>
<feature type="repeat" description="TPR" evidence="3">
    <location>
        <begin position="390"/>
        <end position="423"/>
    </location>
</feature>
<dbReference type="PANTHER" id="PTHR45586">
    <property type="entry name" value="TPR REPEAT-CONTAINING PROTEIN PA4667"/>
    <property type="match status" value="1"/>
</dbReference>
<gene>
    <name evidence="5" type="ORF">C4541_06645</name>
</gene>
<feature type="repeat" description="TPR" evidence="3">
    <location>
        <begin position="322"/>
        <end position="355"/>
    </location>
</feature>
<accession>A0A3A4R2F0</accession>